<keyword evidence="3" id="KW-1185">Reference proteome</keyword>
<feature type="domain" description="Uracil-DNA glycosylase-like" evidence="1">
    <location>
        <begin position="26"/>
        <end position="197"/>
    </location>
</feature>
<accession>A0ABU0UAK8</accession>
<name>A0ABU0UAK8_9SPHI</name>
<reference evidence="2 3" key="1">
    <citation type="submission" date="2023-07" db="EMBL/GenBank/DDBJ databases">
        <title>Functional and genomic diversity of the sorghum phyllosphere microbiome.</title>
        <authorList>
            <person name="Shade A."/>
        </authorList>
    </citation>
    <scope>NUCLEOTIDE SEQUENCE [LARGE SCALE GENOMIC DNA]</scope>
    <source>
        <strain evidence="2 3">SORGH_AS_0892</strain>
    </source>
</reference>
<protein>
    <recommendedName>
        <fullName evidence="1">Uracil-DNA glycosylase-like domain-containing protein</fullName>
    </recommendedName>
</protein>
<organism evidence="2 3">
    <name type="scientific">Sphingobacterium zeae</name>
    <dbReference type="NCBI Taxonomy" id="1776859"/>
    <lineage>
        <taxon>Bacteria</taxon>
        <taxon>Pseudomonadati</taxon>
        <taxon>Bacteroidota</taxon>
        <taxon>Sphingobacteriia</taxon>
        <taxon>Sphingobacteriales</taxon>
        <taxon>Sphingobacteriaceae</taxon>
        <taxon>Sphingobacterium</taxon>
    </lineage>
</organism>
<comment type="caution">
    <text evidence="2">The sequence shown here is derived from an EMBL/GenBank/DDBJ whole genome shotgun (WGS) entry which is preliminary data.</text>
</comment>
<dbReference type="EMBL" id="JAUTBA010000001">
    <property type="protein sequence ID" value="MDQ1151877.1"/>
    <property type="molecule type" value="Genomic_DNA"/>
</dbReference>
<dbReference type="RefSeq" id="WP_307187296.1">
    <property type="nucleotide sequence ID" value="NZ_JAUTBA010000001.1"/>
</dbReference>
<gene>
    <name evidence="2" type="ORF">QE382_003861</name>
</gene>
<evidence type="ECO:0000313" key="3">
    <source>
        <dbReference type="Proteomes" id="UP001244640"/>
    </source>
</evidence>
<sequence length="220" mass="26113">MNDQYDIELDNISDSIAWYPYIGKHYANADFKILIVGESHYKDPNDLREIWKEKSFTRVIVGELGLEMQNYNDIKFFQQINKLFNWKRQEFGVWNKAAFYNFIQKPLNTKHDRPSKADFLTGWKSFEKIIEVLRPNLCIFMGSSPANTFNKTYANGEKVNRMITRHDFINRTYLKTSSLINGDIHTDLIFIKHPSKYISLGKWREKLVEFHPEIQAYLID</sequence>
<dbReference type="InterPro" id="IPR005122">
    <property type="entry name" value="Uracil-DNA_glycosylase-like"/>
</dbReference>
<dbReference type="Pfam" id="PF03167">
    <property type="entry name" value="UDG"/>
    <property type="match status" value="1"/>
</dbReference>
<dbReference type="Proteomes" id="UP001244640">
    <property type="component" value="Unassembled WGS sequence"/>
</dbReference>
<evidence type="ECO:0000259" key="1">
    <source>
        <dbReference type="Pfam" id="PF03167"/>
    </source>
</evidence>
<evidence type="ECO:0000313" key="2">
    <source>
        <dbReference type="EMBL" id="MDQ1151877.1"/>
    </source>
</evidence>
<proteinExistence type="predicted"/>